<protein>
    <recommendedName>
        <fullName evidence="9">Major facilitator superfamily (MFS) profile domain-containing protein</fullName>
    </recommendedName>
</protein>
<dbReference type="InterPro" id="IPR036259">
    <property type="entry name" value="MFS_trans_sf"/>
</dbReference>
<dbReference type="Pfam" id="PF00083">
    <property type="entry name" value="Sugar_tr"/>
    <property type="match status" value="1"/>
</dbReference>
<feature type="transmembrane region" description="Helical" evidence="8">
    <location>
        <begin position="363"/>
        <end position="384"/>
    </location>
</feature>
<evidence type="ECO:0000256" key="4">
    <source>
        <dbReference type="ARBA" id="ARBA00022692"/>
    </source>
</evidence>
<feature type="transmembrane region" description="Helical" evidence="8">
    <location>
        <begin position="299"/>
        <end position="320"/>
    </location>
</feature>
<feature type="transmembrane region" description="Helical" evidence="8">
    <location>
        <begin position="261"/>
        <end position="279"/>
    </location>
</feature>
<comment type="caution">
    <text evidence="10">The sequence shown here is derived from an EMBL/GenBank/DDBJ whole genome shotgun (WGS) entry which is preliminary data.</text>
</comment>
<proteinExistence type="inferred from homology"/>
<feature type="transmembrane region" description="Helical" evidence="8">
    <location>
        <begin position="425"/>
        <end position="445"/>
    </location>
</feature>
<feature type="transmembrane region" description="Helical" evidence="8">
    <location>
        <begin position="139"/>
        <end position="162"/>
    </location>
</feature>
<feature type="transmembrane region" description="Helical" evidence="8">
    <location>
        <begin position="80"/>
        <end position="99"/>
    </location>
</feature>
<evidence type="ECO:0000259" key="9">
    <source>
        <dbReference type="PROSITE" id="PS50850"/>
    </source>
</evidence>
<dbReference type="Proteomes" id="UP000572817">
    <property type="component" value="Unassembled WGS sequence"/>
</dbReference>
<evidence type="ECO:0000256" key="8">
    <source>
        <dbReference type="SAM" id="Phobius"/>
    </source>
</evidence>
<feature type="transmembrane region" description="Helical" evidence="8">
    <location>
        <begin position="391"/>
        <end position="413"/>
    </location>
</feature>
<reference evidence="10" key="1">
    <citation type="submission" date="2020-04" db="EMBL/GenBank/DDBJ databases">
        <title>Genome Assembly and Annotation of Botryosphaeria dothidea sdau 11-99, a Latent Pathogen of Apple Fruit Ring Rot in China.</title>
        <authorList>
            <person name="Yu C."/>
            <person name="Diao Y."/>
            <person name="Lu Q."/>
            <person name="Zhao J."/>
            <person name="Cui S."/>
            <person name="Peng C."/>
            <person name="He B."/>
            <person name="Liu H."/>
        </authorList>
    </citation>
    <scope>NUCLEOTIDE SEQUENCE [LARGE SCALE GENOMIC DNA]</scope>
    <source>
        <strain evidence="10">Sdau11-99</strain>
    </source>
</reference>
<comment type="subcellular location">
    <subcellularLocation>
        <location evidence="1">Membrane</location>
        <topology evidence="1">Multi-pass membrane protein</topology>
    </subcellularLocation>
</comment>
<dbReference type="SUPFAM" id="SSF103473">
    <property type="entry name" value="MFS general substrate transporter"/>
    <property type="match status" value="1"/>
</dbReference>
<feature type="transmembrane region" description="Helical" evidence="8">
    <location>
        <begin position="174"/>
        <end position="194"/>
    </location>
</feature>
<evidence type="ECO:0000256" key="6">
    <source>
        <dbReference type="ARBA" id="ARBA00023136"/>
    </source>
</evidence>
<dbReference type="AlphaFoldDB" id="A0A8H4J0W1"/>
<dbReference type="Gene3D" id="1.20.1250.20">
    <property type="entry name" value="MFS general substrate transporter like domains"/>
    <property type="match status" value="1"/>
</dbReference>
<dbReference type="InterPro" id="IPR005828">
    <property type="entry name" value="MFS_sugar_transport-like"/>
</dbReference>
<keyword evidence="5 8" id="KW-1133">Transmembrane helix</keyword>
<gene>
    <name evidence="10" type="ORF">GTA08_BOTSDO13690</name>
</gene>
<dbReference type="PRINTS" id="PR00171">
    <property type="entry name" value="SUGRTRNSPORT"/>
</dbReference>
<dbReference type="InterPro" id="IPR020846">
    <property type="entry name" value="MFS_dom"/>
</dbReference>
<dbReference type="GO" id="GO:0016020">
    <property type="term" value="C:membrane"/>
    <property type="evidence" value="ECO:0007669"/>
    <property type="project" value="UniProtKB-SubCell"/>
</dbReference>
<comment type="similarity">
    <text evidence="2 7">Belongs to the major facilitator superfamily. Sugar transporter (TC 2.A.1.1) family.</text>
</comment>
<dbReference type="InterPro" id="IPR050360">
    <property type="entry name" value="MFS_Sugar_Transporters"/>
</dbReference>
<evidence type="ECO:0000313" key="10">
    <source>
        <dbReference type="EMBL" id="KAF4310756.1"/>
    </source>
</evidence>
<keyword evidence="6 8" id="KW-0472">Membrane</keyword>
<dbReference type="PANTHER" id="PTHR48022">
    <property type="entry name" value="PLASTIDIC GLUCOSE TRANSPORTER 4"/>
    <property type="match status" value="1"/>
</dbReference>
<dbReference type="OrthoDB" id="6612291at2759"/>
<feature type="transmembrane region" description="Helical" evidence="8">
    <location>
        <begin position="105"/>
        <end position="127"/>
    </location>
</feature>
<evidence type="ECO:0000313" key="11">
    <source>
        <dbReference type="Proteomes" id="UP000572817"/>
    </source>
</evidence>
<name>A0A8H4J0W1_9PEZI</name>
<dbReference type="FunFam" id="1.20.1250.20:FF:000134">
    <property type="entry name" value="MFS sugar transporter protein"/>
    <property type="match status" value="1"/>
</dbReference>
<keyword evidence="4 8" id="KW-0812">Transmembrane</keyword>
<evidence type="ECO:0000256" key="3">
    <source>
        <dbReference type="ARBA" id="ARBA00022448"/>
    </source>
</evidence>
<keyword evidence="3 7" id="KW-0813">Transport</keyword>
<evidence type="ECO:0000256" key="5">
    <source>
        <dbReference type="ARBA" id="ARBA00022989"/>
    </source>
</evidence>
<evidence type="ECO:0000256" key="1">
    <source>
        <dbReference type="ARBA" id="ARBA00004141"/>
    </source>
</evidence>
<dbReference type="GO" id="GO:0005351">
    <property type="term" value="F:carbohydrate:proton symporter activity"/>
    <property type="evidence" value="ECO:0007669"/>
    <property type="project" value="TreeGrafter"/>
</dbReference>
<sequence length="494" mass="52755">MGKWAQYVPPIIAAVGGAMYGIDTGIIATTIGHASFNAYMFPPTGEDATLTGAIVSVYNAGQAAGTVAAGWAADALSRKYAMTAACGVALAGTVLQVAARNVGMFVAGRLLTGWASGMILPVVPIYIAEVSKPARRGVVVGFQGMGIAIGFCAANWIGYGGVFASGNAQWRIPLAMQFPCAVVLLVGSVLIPFSPRWLVGKDRMEEARAVLARIHLDEGENFIDQEMIQIREQVALERTYGPQSFASGFVRLFSKQYIKRVGLSCFVLTLTQFAGVGVIQNFQSIFYASVGFTGRRALLISGIYGFMGLFGQLISLTVVADRWRRTTTLWVGCLVLAVMLSICMALSAEFADGSNEAASRATIAFIFLYSAAYAIFFNSTTWVVSSELLPLFIRSTGLAFATFCNGVAAIVVSQITPVAMENISWRYYAVFIAANLLGVVVYVFLLPETNGKTLEEIGELFGDTLATAHIGDIDVNGKQGTVMLEDVNPGKDAR</sequence>
<organism evidence="10 11">
    <name type="scientific">Botryosphaeria dothidea</name>
    <dbReference type="NCBI Taxonomy" id="55169"/>
    <lineage>
        <taxon>Eukaryota</taxon>
        <taxon>Fungi</taxon>
        <taxon>Dikarya</taxon>
        <taxon>Ascomycota</taxon>
        <taxon>Pezizomycotina</taxon>
        <taxon>Dothideomycetes</taxon>
        <taxon>Dothideomycetes incertae sedis</taxon>
        <taxon>Botryosphaeriales</taxon>
        <taxon>Botryosphaeriaceae</taxon>
        <taxon>Botryosphaeria</taxon>
    </lineage>
</organism>
<evidence type="ECO:0000256" key="7">
    <source>
        <dbReference type="RuleBase" id="RU003346"/>
    </source>
</evidence>
<dbReference type="EMBL" id="WWBZ02000013">
    <property type="protein sequence ID" value="KAF4310756.1"/>
    <property type="molecule type" value="Genomic_DNA"/>
</dbReference>
<dbReference type="PANTHER" id="PTHR48022:SF11">
    <property type="entry name" value="MONOSACCHARIDE TRANSPORTER (HXT8), PUTATIVE (AFU_ORTHOLOGUE AFUA_2G08120)-RELATED"/>
    <property type="match status" value="1"/>
</dbReference>
<keyword evidence="11" id="KW-1185">Reference proteome</keyword>
<evidence type="ECO:0000256" key="2">
    <source>
        <dbReference type="ARBA" id="ARBA00010992"/>
    </source>
</evidence>
<accession>A0A8H4J0W1</accession>
<dbReference type="InterPro" id="IPR003663">
    <property type="entry name" value="Sugar/inositol_transpt"/>
</dbReference>
<feature type="transmembrane region" description="Helical" evidence="8">
    <location>
        <begin position="327"/>
        <end position="351"/>
    </location>
</feature>
<dbReference type="PROSITE" id="PS50850">
    <property type="entry name" value="MFS"/>
    <property type="match status" value="1"/>
</dbReference>
<dbReference type="NCBIfam" id="TIGR00879">
    <property type="entry name" value="SP"/>
    <property type="match status" value="1"/>
</dbReference>
<feature type="domain" description="Major facilitator superfamily (MFS) profile" evidence="9">
    <location>
        <begin position="9"/>
        <end position="450"/>
    </location>
</feature>